<evidence type="ECO:0000256" key="1">
    <source>
        <dbReference type="SAM" id="SignalP"/>
    </source>
</evidence>
<organism evidence="2 3">
    <name type="scientific">Actinocorallia herbida</name>
    <dbReference type="NCBI Taxonomy" id="58109"/>
    <lineage>
        <taxon>Bacteria</taxon>
        <taxon>Bacillati</taxon>
        <taxon>Actinomycetota</taxon>
        <taxon>Actinomycetes</taxon>
        <taxon>Streptosporangiales</taxon>
        <taxon>Thermomonosporaceae</taxon>
        <taxon>Actinocorallia</taxon>
    </lineage>
</organism>
<accession>A0A3N1D7L4</accession>
<dbReference type="PROSITE" id="PS51257">
    <property type="entry name" value="PROKAR_LIPOPROTEIN"/>
    <property type="match status" value="1"/>
</dbReference>
<proteinExistence type="predicted"/>
<dbReference type="EMBL" id="RJKE01000001">
    <property type="protein sequence ID" value="ROO89522.1"/>
    <property type="molecule type" value="Genomic_DNA"/>
</dbReference>
<comment type="caution">
    <text evidence="2">The sequence shown here is derived from an EMBL/GenBank/DDBJ whole genome shotgun (WGS) entry which is preliminary data.</text>
</comment>
<feature type="signal peptide" evidence="1">
    <location>
        <begin position="1"/>
        <end position="24"/>
    </location>
</feature>
<name>A0A3N1D7L4_9ACTN</name>
<keyword evidence="3" id="KW-1185">Reference proteome</keyword>
<protein>
    <submittedName>
        <fullName evidence="2">Uncharacterized protein</fullName>
    </submittedName>
</protein>
<dbReference type="AlphaFoldDB" id="A0A3N1D7L4"/>
<dbReference type="RefSeq" id="WP_123668605.1">
    <property type="nucleotide sequence ID" value="NZ_RJKE01000001.1"/>
</dbReference>
<gene>
    <name evidence="2" type="ORF">EDD29_7219</name>
</gene>
<dbReference type="OrthoDB" id="9935619at2"/>
<keyword evidence="1" id="KW-0732">Signal</keyword>
<evidence type="ECO:0000313" key="2">
    <source>
        <dbReference type="EMBL" id="ROO89522.1"/>
    </source>
</evidence>
<reference evidence="2 3" key="1">
    <citation type="submission" date="2018-11" db="EMBL/GenBank/DDBJ databases">
        <title>Sequencing the genomes of 1000 actinobacteria strains.</title>
        <authorList>
            <person name="Klenk H.-P."/>
        </authorList>
    </citation>
    <scope>NUCLEOTIDE SEQUENCE [LARGE SCALE GENOMIC DNA]</scope>
    <source>
        <strain evidence="2 3">DSM 44254</strain>
    </source>
</reference>
<evidence type="ECO:0000313" key="3">
    <source>
        <dbReference type="Proteomes" id="UP000272400"/>
    </source>
</evidence>
<sequence>MRRITLAFVVGCGLVLGVQGQAAAAGCVTPNPRPCTGVKGCSFGGDPEALYVTVKAASKKAALARADKAVANLRKAKVKPRVIDVIARAGKKQVRSKTYRLPGRHWQFSYGKNCWIVR</sequence>
<feature type="chain" id="PRO_5018274351" evidence="1">
    <location>
        <begin position="25"/>
        <end position="118"/>
    </location>
</feature>
<dbReference type="Proteomes" id="UP000272400">
    <property type="component" value="Unassembled WGS sequence"/>
</dbReference>